<evidence type="ECO:0000313" key="3">
    <source>
        <dbReference type="Proteomes" id="UP000188879"/>
    </source>
</evidence>
<accession>A0A1V2H676</accession>
<gene>
    <name evidence="2" type="ORF">BKE38_05135</name>
</gene>
<feature type="region of interest" description="Disordered" evidence="1">
    <location>
        <begin position="243"/>
        <end position="262"/>
    </location>
</feature>
<organism evidence="2 3">
    <name type="scientific">Teichococcus deserti</name>
    <dbReference type="NCBI Taxonomy" id="1817963"/>
    <lineage>
        <taxon>Bacteria</taxon>
        <taxon>Pseudomonadati</taxon>
        <taxon>Pseudomonadota</taxon>
        <taxon>Alphaproteobacteria</taxon>
        <taxon>Acetobacterales</taxon>
        <taxon>Roseomonadaceae</taxon>
        <taxon>Roseomonas</taxon>
    </lineage>
</organism>
<sequence>MLRSTYSIDVRQLQEAVRLVRSRAQYAATRAATKTAFDVRDALRKQIETTFFKPTRFVINNVRVTQYAKKAQPEAVVDIARTFGVRGRQVEDIYRTQIFGGTRQPKQAEIRIGRLSPGGQSIYMMPARFAQYDSNGNPNRGELTLILSQLGVLNRGDNRAARKARRSRKARTQYFVIWGSGQGFNSSGSDLAPGIYRRNDAGRALPVYMFMKGPPKYRRRLDWFGTAERTVRASAPRHFREAMARGNQPANDLPAEGASQAA</sequence>
<dbReference type="EMBL" id="MLCO01000032">
    <property type="protein sequence ID" value="ONG56979.1"/>
    <property type="molecule type" value="Genomic_DNA"/>
</dbReference>
<dbReference type="OrthoDB" id="6871774at2"/>
<keyword evidence="3" id="KW-1185">Reference proteome</keyword>
<evidence type="ECO:0000313" key="2">
    <source>
        <dbReference type="EMBL" id="ONG56979.1"/>
    </source>
</evidence>
<dbReference type="Proteomes" id="UP000188879">
    <property type="component" value="Unassembled WGS sequence"/>
</dbReference>
<protein>
    <submittedName>
        <fullName evidence="2">Uncharacterized protein</fullName>
    </submittedName>
</protein>
<dbReference type="RefSeq" id="WP_076956314.1">
    <property type="nucleotide sequence ID" value="NZ_MLCO01000032.1"/>
</dbReference>
<reference evidence="2 3" key="1">
    <citation type="submission" date="2016-10" db="EMBL/GenBank/DDBJ databases">
        <title>Draft Genome sequence of Roseomonas sp. strain M3.</title>
        <authorList>
            <person name="Subhash Y."/>
            <person name="Lee S."/>
        </authorList>
    </citation>
    <scope>NUCLEOTIDE SEQUENCE [LARGE SCALE GENOMIC DNA]</scope>
    <source>
        <strain evidence="2 3">M3</strain>
    </source>
</reference>
<evidence type="ECO:0000256" key="1">
    <source>
        <dbReference type="SAM" id="MobiDB-lite"/>
    </source>
</evidence>
<proteinExistence type="predicted"/>
<comment type="caution">
    <text evidence="2">The sequence shown here is derived from an EMBL/GenBank/DDBJ whole genome shotgun (WGS) entry which is preliminary data.</text>
</comment>
<name>A0A1V2H676_9PROT</name>
<dbReference type="AlphaFoldDB" id="A0A1V2H676"/>